<dbReference type="GO" id="GO:0006508">
    <property type="term" value="P:proteolysis"/>
    <property type="evidence" value="ECO:0007669"/>
    <property type="project" value="InterPro"/>
</dbReference>
<evidence type="ECO:0000313" key="3">
    <source>
        <dbReference type="Proteomes" id="UP000799753"/>
    </source>
</evidence>
<feature type="domain" description="Peptidase S8/S53" evidence="1">
    <location>
        <begin position="11"/>
        <end position="91"/>
    </location>
</feature>
<dbReference type="EMBL" id="MU006792">
    <property type="protein sequence ID" value="KAF2637821.1"/>
    <property type="molecule type" value="Genomic_DNA"/>
</dbReference>
<gene>
    <name evidence="2" type="ORF">P280DRAFT_97246</name>
</gene>
<reference evidence="2" key="1">
    <citation type="journal article" date="2020" name="Stud. Mycol.">
        <title>101 Dothideomycetes genomes: a test case for predicting lifestyles and emergence of pathogens.</title>
        <authorList>
            <person name="Haridas S."/>
            <person name="Albert R."/>
            <person name="Binder M."/>
            <person name="Bloem J."/>
            <person name="Labutti K."/>
            <person name="Salamov A."/>
            <person name="Andreopoulos B."/>
            <person name="Baker S."/>
            <person name="Barry K."/>
            <person name="Bills G."/>
            <person name="Bluhm B."/>
            <person name="Cannon C."/>
            <person name="Castanera R."/>
            <person name="Culley D."/>
            <person name="Daum C."/>
            <person name="Ezra D."/>
            <person name="Gonzalez J."/>
            <person name="Henrissat B."/>
            <person name="Kuo A."/>
            <person name="Liang C."/>
            <person name="Lipzen A."/>
            <person name="Lutzoni F."/>
            <person name="Magnuson J."/>
            <person name="Mondo S."/>
            <person name="Nolan M."/>
            <person name="Ohm R."/>
            <person name="Pangilinan J."/>
            <person name="Park H.-J."/>
            <person name="Ramirez L."/>
            <person name="Alfaro M."/>
            <person name="Sun H."/>
            <person name="Tritt A."/>
            <person name="Yoshinaga Y."/>
            <person name="Zwiers L.-H."/>
            <person name="Turgeon B."/>
            <person name="Goodwin S."/>
            <person name="Spatafora J."/>
            <person name="Crous P."/>
            <person name="Grigoriev I."/>
        </authorList>
    </citation>
    <scope>NUCLEOTIDE SEQUENCE</scope>
    <source>
        <strain evidence="2">CBS 473.64</strain>
    </source>
</reference>
<dbReference type="GO" id="GO:0004252">
    <property type="term" value="F:serine-type endopeptidase activity"/>
    <property type="evidence" value="ECO:0007669"/>
    <property type="project" value="InterPro"/>
</dbReference>
<dbReference type="CDD" id="cd00306">
    <property type="entry name" value="Peptidases_S8_S53"/>
    <property type="match status" value="1"/>
</dbReference>
<accession>A0A6A6RT34</accession>
<dbReference type="InterPro" id="IPR036852">
    <property type="entry name" value="Peptidase_S8/S53_dom_sf"/>
</dbReference>
<dbReference type="SUPFAM" id="SSF52743">
    <property type="entry name" value="Subtilisin-like"/>
    <property type="match status" value="1"/>
</dbReference>
<protein>
    <recommendedName>
        <fullName evidence="1">Peptidase S8/S53 domain-containing protein</fullName>
    </recommendedName>
</protein>
<dbReference type="OrthoDB" id="206201at2759"/>
<sequence length="203" mass="22989">MDFWREKGMPFPARADGVIAIDSCDAEGRPSSFNPRGSIYRPRFVALGESVRSAFPTTLFDDREDSGYKRTSGNSVATPIAAGIAGLILEFSRQKPLCLERSIEGKLKTVRGIKRLFTEQLSVDPVRQESDTFFVLDINKLFYCTDEFDDGGDWRETKNGRQPPRLKAALKIVESLKNEFSDSIGDVMVREIRKEWMMKYGES</sequence>
<evidence type="ECO:0000259" key="1">
    <source>
        <dbReference type="Pfam" id="PF00082"/>
    </source>
</evidence>
<dbReference type="AlphaFoldDB" id="A0A6A6RT34"/>
<name>A0A6A6RT34_9PLEO</name>
<dbReference type="Pfam" id="PF00082">
    <property type="entry name" value="Peptidase_S8"/>
    <property type="match status" value="1"/>
</dbReference>
<keyword evidence="3" id="KW-1185">Reference proteome</keyword>
<dbReference type="Proteomes" id="UP000799753">
    <property type="component" value="Unassembled WGS sequence"/>
</dbReference>
<organism evidence="2 3">
    <name type="scientific">Massarina eburnea CBS 473.64</name>
    <dbReference type="NCBI Taxonomy" id="1395130"/>
    <lineage>
        <taxon>Eukaryota</taxon>
        <taxon>Fungi</taxon>
        <taxon>Dikarya</taxon>
        <taxon>Ascomycota</taxon>
        <taxon>Pezizomycotina</taxon>
        <taxon>Dothideomycetes</taxon>
        <taxon>Pleosporomycetidae</taxon>
        <taxon>Pleosporales</taxon>
        <taxon>Massarineae</taxon>
        <taxon>Massarinaceae</taxon>
        <taxon>Massarina</taxon>
    </lineage>
</organism>
<dbReference type="Gene3D" id="3.40.50.200">
    <property type="entry name" value="Peptidase S8/S53 domain"/>
    <property type="match status" value="1"/>
</dbReference>
<proteinExistence type="predicted"/>
<evidence type="ECO:0000313" key="2">
    <source>
        <dbReference type="EMBL" id="KAF2637821.1"/>
    </source>
</evidence>
<dbReference type="InterPro" id="IPR000209">
    <property type="entry name" value="Peptidase_S8/S53_dom"/>
</dbReference>